<dbReference type="Pfam" id="PF06821">
    <property type="entry name" value="Ser_hydrolase"/>
    <property type="match status" value="2"/>
</dbReference>
<evidence type="ECO:0000313" key="3">
    <source>
        <dbReference type="Proteomes" id="UP000287447"/>
    </source>
</evidence>
<dbReference type="InterPro" id="IPR029058">
    <property type="entry name" value="AB_hydrolase_fold"/>
</dbReference>
<keyword evidence="3" id="KW-1185">Reference proteome</keyword>
<feature type="region of interest" description="Disordered" evidence="1">
    <location>
        <begin position="55"/>
        <end position="74"/>
    </location>
</feature>
<dbReference type="OrthoDB" id="9804993at2"/>
<dbReference type="Proteomes" id="UP000287447">
    <property type="component" value="Unassembled WGS sequence"/>
</dbReference>
<dbReference type="AlphaFoldDB" id="A0A3S2W7Q9"/>
<dbReference type="GO" id="GO:0016787">
    <property type="term" value="F:hydrolase activity"/>
    <property type="evidence" value="ECO:0007669"/>
    <property type="project" value="UniProtKB-KW"/>
</dbReference>
<dbReference type="InterPro" id="IPR010662">
    <property type="entry name" value="RBBP9/YdeN"/>
</dbReference>
<feature type="compositionally biased region" description="Basic and acidic residues" evidence="1">
    <location>
        <begin position="60"/>
        <end position="74"/>
    </location>
</feature>
<evidence type="ECO:0000313" key="2">
    <source>
        <dbReference type="EMBL" id="RVU34826.1"/>
    </source>
</evidence>
<protein>
    <submittedName>
        <fullName evidence="2">Serine hydrolase family protein</fullName>
    </submittedName>
</protein>
<keyword evidence="2" id="KW-0378">Hydrolase</keyword>
<evidence type="ECO:0000256" key="1">
    <source>
        <dbReference type="SAM" id="MobiDB-lite"/>
    </source>
</evidence>
<dbReference type="SUPFAM" id="SSF53474">
    <property type="entry name" value="alpha/beta-Hydrolases"/>
    <property type="match status" value="1"/>
</dbReference>
<dbReference type="RefSeq" id="WP_127767018.1">
    <property type="nucleotide sequence ID" value="NZ_SADE01000003.1"/>
</dbReference>
<name>A0A3S2W7Q9_9PROT</name>
<proteinExistence type="predicted"/>
<gene>
    <name evidence="2" type="ORF">EOI86_18450</name>
</gene>
<accession>A0A3S2W7Q9</accession>
<comment type="caution">
    <text evidence="2">The sequence shown here is derived from an EMBL/GenBank/DDBJ whole genome shotgun (WGS) entry which is preliminary data.</text>
</comment>
<dbReference type="EMBL" id="SADE01000003">
    <property type="protein sequence ID" value="RVU34826.1"/>
    <property type="molecule type" value="Genomic_DNA"/>
</dbReference>
<reference evidence="3" key="1">
    <citation type="submission" date="2019-01" db="EMBL/GenBank/DDBJ databases">
        <title>Gri0909 isolated from a small marine red alga.</title>
        <authorList>
            <person name="Kim J."/>
            <person name="Jeong S.E."/>
            <person name="Jeon C.O."/>
        </authorList>
    </citation>
    <scope>NUCLEOTIDE SEQUENCE [LARGE SCALE GENOMIC DNA]</scope>
    <source>
        <strain evidence="3">Gri0909</strain>
    </source>
</reference>
<sequence length="199" mass="21304">MAGTPDIFLLPGLGGSGRDHWQAIWADRDPAVRIVEQLDWDRPDPVAWQARLTATVGQRGDQRGDRRGDRRGGQRGSDRFVLVAHSLGCALAVRWALCAEIPPAAMMLVAPADVDSADHTPEVVRGFAPMPMEKLPCLSAVVASADDPYIDQDRAAAFAWAWGAVYHPLGKLGHLNGQSGIGAWAQGRAILDDLIAAVA</sequence>
<dbReference type="Gene3D" id="3.40.50.1820">
    <property type="entry name" value="alpha/beta hydrolase"/>
    <property type="match status" value="1"/>
</dbReference>
<organism evidence="2 3">
    <name type="scientific">Hwanghaeella grinnelliae</name>
    <dbReference type="NCBI Taxonomy" id="2500179"/>
    <lineage>
        <taxon>Bacteria</taxon>
        <taxon>Pseudomonadati</taxon>
        <taxon>Pseudomonadota</taxon>
        <taxon>Alphaproteobacteria</taxon>
        <taxon>Rhodospirillales</taxon>
        <taxon>Rhodospirillaceae</taxon>
        <taxon>Hwanghaeella</taxon>
    </lineage>
</organism>